<dbReference type="SUPFAM" id="SSF54909">
    <property type="entry name" value="Dimeric alpha+beta barrel"/>
    <property type="match status" value="1"/>
</dbReference>
<dbReference type="PANTHER" id="PTHR30154:SF34">
    <property type="entry name" value="TRANSCRIPTIONAL REGULATOR AZLB"/>
    <property type="match status" value="1"/>
</dbReference>
<gene>
    <name evidence="5" type="ORF">PPOP_1577</name>
</gene>
<dbReference type="PRINTS" id="PR00033">
    <property type="entry name" value="HTHASNC"/>
</dbReference>
<dbReference type="InterPro" id="IPR019887">
    <property type="entry name" value="Tscrpt_reg_AsnC/Lrp_C"/>
</dbReference>
<dbReference type="Gene3D" id="3.30.70.920">
    <property type="match status" value="1"/>
</dbReference>
<dbReference type="GO" id="GO:0043565">
    <property type="term" value="F:sequence-specific DNA binding"/>
    <property type="evidence" value="ECO:0007669"/>
    <property type="project" value="InterPro"/>
</dbReference>
<dbReference type="Gene3D" id="1.10.10.10">
    <property type="entry name" value="Winged helix-like DNA-binding domain superfamily/Winged helix DNA-binding domain"/>
    <property type="match status" value="1"/>
</dbReference>
<protein>
    <submittedName>
        <fullName evidence="5">Transcriptional regulator</fullName>
    </submittedName>
</protein>
<evidence type="ECO:0000256" key="3">
    <source>
        <dbReference type="ARBA" id="ARBA00023163"/>
    </source>
</evidence>
<name>M9LHG0_PAEPP</name>
<dbReference type="InterPro" id="IPR011991">
    <property type="entry name" value="ArsR-like_HTH"/>
</dbReference>
<dbReference type="InterPro" id="IPR036388">
    <property type="entry name" value="WH-like_DNA-bd_sf"/>
</dbReference>
<comment type="caution">
    <text evidence="5">The sequence shown here is derived from an EMBL/GenBank/DDBJ whole genome shotgun (WGS) entry which is preliminary data.</text>
</comment>
<dbReference type="OrthoDB" id="529868at2"/>
<dbReference type="SMART" id="SM00344">
    <property type="entry name" value="HTH_ASNC"/>
    <property type="match status" value="1"/>
</dbReference>
<evidence type="ECO:0000259" key="4">
    <source>
        <dbReference type="PROSITE" id="PS50956"/>
    </source>
</evidence>
<keyword evidence="3" id="KW-0804">Transcription</keyword>
<sequence>MFSFNDIPASSLDEIDKMILSALHSNSRISYTDLAKKVNLSRVAVQARIQAMMENGLLEKFTIVINPEKLGIQVSAFFNVEVEPQYLMKVAAQLANEPCVTSLYHMTGPSKLHMHGLFASNREMEQFLQEKVYPLPGITSVETQILIKRYKSRMGMKL</sequence>
<dbReference type="InterPro" id="IPR000485">
    <property type="entry name" value="AsnC-type_HTH_dom"/>
</dbReference>
<reference evidence="5 6" key="1">
    <citation type="submission" date="2012-10" db="EMBL/GenBank/DDBJ databases">
        <title>Draft Genome Sequence of Paenibacillus popilliae ATCC 14706T.</title>
        <authorList>
            <person name="Iiyama K."/>
            <person name="Mori K."/>
            <person name="Mon H."/>
            <person name="Chieda Y."/>
            <person name="Lee J.M."/>
            <person name="Kusakabe T."/>
            <person name="Tashiro K."/>
            <person name="Asano S."/>
            <person name="Yasunaga-Aoki C."/>
            <person name="Shimizu S."/>
        </authorList>
    </citation>
    <scope>NUCLEOTIDE SEQUENCE [LARGE SCALE GENOMIC DNA]</scope>
    <source>
        <strain evidence="5 6">ATCC 14706</strain>
    </source>
</reference>
<dbReference type="CDD" id="cd00090">
    <property type="entry name" value="HTH_ARSR"/>
    <property type="match status" value="1"/>
</dbReference>
<evidence type="ECO:0000256" key="1">
    <source>
        <dbReference type="ARBA" id="ARBA00023015"/>
    </source>
</evidence>
<keyword evidence="2" id="KW-0238">DNA-binding</keyword>
<dbReference type="InterPro" id="IPR019888">
    <property type="entry name" value="Tscrpt_reg_AsnC-like"/>
</dbReference>
<dbReference type="PROSITE" id="PS50956">
    <property type="entry name" value="HTH_ASNC_2"/>
    <property type="match status" value="1"/>
</dbReference>
<dbReference type="InterPro" id="IPR011008">
    <property type="entry name" value="Dimeric_a/b-barrel"/>
</dbReference>
<evidence type="ECO:0000313" key="6">
    <source>
        <dbReference type="Proteomes" id="UP000029453"/>
    </source>
</evidence>
<dbReference type="PROSITE" id="PS00519">
    <property type="entry name" value="HTH_ASNC_1"/>
    <property type="match status" value="1"/>
</dbReference>
<dbReference type="PANTHER" id="PTHR30154">
    <property type="entry name" value="LEUCINE-RESPONSIVE REGULATORY PROTEIN"/>
    <property type="match status" value="1"/>
</dbReference>
<dbReference type="Proteomes" id="UP000029453">
    <property type="component" value="Unassembled WGS sequence"/>
</dbReference>
<keyword evidence="1" id="KW-0805">Transcription regulation</keyword>
<dbReference type="Pfam" id="PF01037">
    <property type="entry name" value="AsnC_trans_reg"/>
    <property type="match status" value="1"/>
</dbReference>
<dbReference type="GO" id="GO:0043200">
    <property type="term" value="P:response to amino acid"/>
    <property type="evidence" value="ECO:0007669"/>
    <property type="project" value="TreeGrafter"/>
</dbReference>
<keyword evidence="6" id="KW-1185">Reference proteome</keyword>
<dbReference type="EMBL" id="BALG01000080">
    <property type="protein sequence ID" value="GAC42220.1"/>
    <property type="molecule type" value="Genomic_DNA"/>
</dbReference>
<dbReference type="RefSeq" id="WP_006285624.1">
    <property type="nucleotide sequence ID" value="NZ_BALG01000080.1"/>
</dbReference>
<dbReference type="InterPro" id="IPR019885">
    <property type="entry name" value="Tscrpt_reg_HTH_AsnC-type_CS"/>
</dbReference>
<feature type="domain" description="HTH asnC-type" evidence="4">
    <location>
        <begin position="12"/>
        <end position="73"/>
    </location>
</feature>
<dbReference type="AlphaFoldDB" id="M9LHG0"/>
<evidence type="ECO:0000313" key="5">
    <source>
        <dbReference type="EMBL" id="GAC42220.1"/>
    </source>
</evidence>
<dbReference type="InterPro" id="IPR036390">
    <property type="entry name" value="WH_DNA-bd_sf"/>
</dbReference>
<organism evidence="5 6">
    <name type="scientific">Paenibacillus popilliae ATCC 14706</name>
    <dbReference type="NCBI Taxonomy" id="1212764"/>
    <lineage>
        <taxon>Bacteria</taxon>
        <taxon>Bacillati</taxon>
        <taxon>Bacillota</taxon>
        <taxon>Bacilli</taxon>
        <taxon>Bacillales</taxon>
        <taxon>Paenibacillaceae</taxon>
        <taxon>Paenibacillus</taxon>
    </lineage>
</organism>
<dbReference type="SUPFAM" id="SSF46785">
    <property type="entry name" value="Winged helix' DNA-binding domain"/>
    <property type="match status" value="1"/>
</dbReference>
<proteinExistence type="predicted"/>
<evidence type="ECO:0000256" key="2">
    <source>
        <dbReference type="ARBA" id="ARBA00023125"/>
    </source>
</evidence>
<dbReference type="Pfam" id="PF13404">
    <property type="entry name" value="HTH_AsnC-type"/>
    <property type="match status" value="1"/>
</dbReference>
<dbReference type="GO" id="GO:0005829">
    <property type="term" value="C:cytosol"/>
    <property type="evidence" value="ECO:0007669"/>
    <property type="project" value="TreeGrafter"/>
</dbReference>
<accession>M9LHG0</accession>